<evidence type="ECO:0000256" key="2">
    <source>
        <dbReference type="ARBA" id="ARBA00022676"/>
    </source>
</evidence>
<feature type="domain" description="Glycosyltransferase 2-like" evidence="4">
    <location>
        <begin position="21"/>
        <end position="177"/>
    </location>
</feature>
<evidence type="ECO:0000313" key="6">
    <source>
        <dbReference type="Proteomes" id="UP000054683"/>
    </source>
</evidence>
<evidence type="ECO:0000256" key="1">
    <source>
        <dbReference type="ARBA" id="ARBA00006739"/>
    </source>
</evidence>
<dbReference type="AlphaFoldDB" id="A0A158H1U7"/>
<dbReference type="InterPro" id="IPR050834">
    <property type="entry name" value="Glycosyltransf_2"/>
</dbReference>
<evidence type="ECO:0000259" key="4">
    <source>
        <dbReference type="Pfam" id="PF00535"/>
    </source>
</evidence>
<dbReference type="GO" id="GO:0016757">
    <property type="term" value="F:glycosyltransferase activity"/>
    <property type="evidence" value="ECO:0007669"/>
    <property type="project" value="UniProtKB-KW"/>
</dbReference>
<gene>
    <name evidence="5" type="ORF">AWB69_03758</name>
</gene>
<dbReference type="PANTHER" id="PTHR43685">
    <property type="entry name" value="GLYCOSYLTRANSFERASE"/>
    <property type="match status" value="1"/>
</dbReference>
<dbReference type="EMBL" id="FCOK02000023">
    <property type="protein sequence ID" value="SAL38342.1"/>
    <property type="molecule type" value="Genomic_DNA"/>
</dbReference>
<protein>
    <submittedName>
        <fullName evidence="5">Transferase</fullName>
    </submittedName>
</protein>
<organism evidence="5 6">
    <name type="scientific">Caballeronia udeis</name>
    <dbReference type="NCBI Taxonomy" id="1232866"/>
    <lineage>
        <taxon>Bacteria</taxon>
        <taxon>Pseudomonadati</taxon>
        <taxon>Pseudomonadota</taxon>
        <taxon>Betaproteobacteria</taxon>
        <taxon>Burkholderiales</taxon>
        <taxon>Burkholderiaceae</taxon>
        <taxon>Caballeronia</taxon>
    </lineage>
</organism>
<evidence type="ECO:0000256" key="3">
    <source>
        <dbReference type="ARBA" id="ARBA00022679"/>
    </source>
</evidence>
<name>A0A158H1U7_9BURK</name>
<dbReference type="PANTHER" id="PTHR43685:SF5">
    <property type="entry name" value="GLYCOSYLTRANSFERASE EPSE-RELATED"/>
    <property type="match status" value="1"/>
</dbReference>
<dbReference type="Pfam" id="PF00535">
    <property type="entry name" value="Glycos_transf_2"/>
    <property type="match status" value="1"/>
</dbReference>
<dbReference type="Gene3D" id="3.90.550.10">
    <property type="entry name" value="Spore Coat Polysaccharide Biosynthesis Protein SpsA, Chain A"/>
    <property type="match status" value="1"/>
</dbReference>
<comment type="similarity">
    <text evidence="1">Belongs to the glycosyltransferase 2 family.</text>
</comment>
<keyword evidence="3 5" id="KW-0808">Transferase</keyword>
<sequence length="311" mass="34394">MKSMNDAGNDLSAAKAPTKISVVVLTYNRSEQVLDTLARLNALPDRFHLIVVDNGSTDGTPEHIAAHFPEVTLVSAQKNLGAAGRNFGVASASTEYVAFCDDDMWWHPGSLSRAVELLDSAPRVGVLSARVLVDEAGETDATCRLMARSPLDATGLPGPSLIGYIAGSCVFRTSLYRQIGGYEPRFFIGGEETLVALDVLANGFTIVYAEELIVHHHPSPLRDSALRRRMLARNAAWVAWMRLSWREAWRETRGAVHAMRREGAFVRDALALFAALPWALSRRQPVPREIERMREAVRRSEALADAWRHRP</sequence>
<dbReference type="CDD" id="cd04186">
    <property type="entry name" value="GT_2_like_c"/>
    <property type="match status" value="1"/>
</dbReference>
<dbReference type="InterPro" id="IPR029044">
    <property type="entry name" value="Nucleotide-diphossugar_trans"/>
</dbReference>
<proteinExistence type="inferred from homology"/>
<keyword evidence="2" id="KW-0328">Glycosyltransferase</keyword>
<dbReference type="Proteomes" id="UP000054683">
    <property type="component" value="Unassembled WGS sequence"/>
</dbReference>
<evidence type="ECO:0000313" key="5">
    <source>
        <dbReference type="EMBL" id="SAL38342.1"/>
    </source>
</evidence>
<reference evidence="5 6" key="1">
    <citation type="submission" date="2016-01" db="EMBL/GenBank/DDBJ databases">
        <authorList>
            <person name="Oliw E.H."/>
        </authorList>
    </citation>
    <scope>NUCLEOTIDE SEQUENCE [LARGE SCALE GENOMIC DNA]</scope>
    <source>
        <strain evidence="5">LMG 27134</strain>
    </source>
</reference>
<accession>A0A158H1U7</accession>
<dbReference type="SUPFAM" id="SSF53448">
    <property type="entry name" value="Nucleotide-diphospho-sugar transferases"/>
    <property type="match status" value="1"/>
</dbReference>
<dbReference type="InterPro" id="IPR001173">
    <property type="entry name" value="Glyco_trans_2-like"/>
</dbReference>